<protein>
    <recommendedName>
        <fullName evidence="4">TetR family transcriptional regulator</fullName>
    </recommendedName>
</protein>
<dbReference type="RefSeq" id="WP_189823706.1">
    <property type="nucleotide sequence ID" value="NZ_BMVC01000004.1"/>
</dbReference>
<evidence type="ECO:0000313" key="2">
    <source>
        <dbReference type="EMBL" id="GHC91142.1"/>
    </source>
</evidence>
<gene>
    <name evidence="2" type="ORF">GCM10010334_25900</name>
</gene>
<reference evidence="2" key="1">
    <citation type="journal article" date="2014" name="Int. J. Syst. Evol. Microbiol.">
        <title>Complete genome sequence of Corynebacterium casei LMG S-19264T (=DSM 44701T), isolated from a smear-ripened cheese.</title>
        <authorList>
            <consortium name="US DOE Joint Genome Institute (JGI-PGF)"/>
            <person name="Walter F."/>
            <person name="Albersmeier A."/>
            <person name="Kalinowski J."/>
            <person name="Ruckert C."/>
        </authorList>
    </citation>
    <scope>NUCLEOTIDE SEQUENCE</scope>
    <source>
        <strain evidence="2">JCM 4637</strain>
    </source>
</reference>
<evidence type="ECO:0000313" key="3">
    <source>
        <dbReference type="Proteomes" id="UP000638353"/>
    </source>
</evidence>
<feature type="compositionally biased region" description="Low complexity" evidence="1">
    <location>
        <begin position="39"/>
        <end position="50"/>
    </location>
</feature>
<name>A0A918WWN8_9ACTN</name>
<dbReference type="Gene3D" id="1.10.357.10">
    <property type="entry name" value="Tetracycline Repressor, domain 2"/>
    <property type="match status" value="1"/>
</dbReference>
<dbReference type="Proteomes" id="UP000638353">
    <property type="component" value="Unassembled WGS sequence"/>
</dbReference>
<organism evidence="2 3">
    <name type="scientific">Streptomyces finlayi</name>
    <dbReference type="NCBI Taxonomy" id="67296"/>
    <lineage>
        <taxon>Bacteria</taxon>
        <taxon>Bacillati</taxon>
        <taxon>Actinomycetota</taxon>
        <taxon>Actinomycetes</taxon>
        <taxon>Kitasatosporales</taxon>
        <taxon>Streptomycetaceae</taxon>
        <taxon>Streptomyces</taxon>
    </lineage>
</organism>
<accession>A0A918WWN8</accession>
<evidence type="ECO:0000256" key="1">
    <source>
        <dbReference type="SAM" id="MobiDB-lite"/>
    </source>
</evidence>
<evidence type="ECO:0008006" key="4">
    <source>
        <dbReference type="Google" id="ProtNLM"/>
    </source>
</evidence>
<dbReference type="SUPFAM" id="SSF48498">
    <property type="entry name" value="Tetracyclin repressor-like, C-terminal domain"/>
    <property type="match status" value="1"/>
</dbReference>
<dbReference type="InterPro" id="IPR036271">
    <property type="entry name" value="Tet_transcr_reg_TetR-rel_C_sf"/>
</dbReference>
<sequence length="211" mass="22723">MRPLFRRATRTLRDVLYGIDAGHAIRHGAPTPPPPDSPRTPTTSPTPGGTVNTLKPVSTAALLAYLDGRQTRWRLTLDAAVDAAGDDPRARLLAVFDALREWACRSTSDGFRSNAFIQAQYESDRPDGVARAVIAGHKRTLRDRMLVLAEATGTPDPGLLVDQLLLVYEGSTVNHSLGTVAESAAKAHRTARQLIAAATPQPLDAFWAGRV</sequence>
<proteinExistence type="predicted"/>
<feature type="region of interest" description="Disordered" evidence="1">
    <location>
        <begin position="23"/>
        <end position="53"/>
    </location>
</feature>
<reference evidence="2" key="2">
    <citation type="submission" date="2020-09" db="EMBL/GenBank/DDBJ databases">
        <authorList>
            <person name="Sun Q."/>
            <person name="Ohkuma M."/>
        </authorList>
    </citation>
    <scope>NUCLEOTIDE SEQUENCE</scope>
    <source>
        <strain evidence="2">JCM 4637</strain>
    </source>
</reference>
<dbReference type="EMBL" id="BMVC01000004">
    <property type="protein sequence ID" value="GHC91142.1"/>
    <property type="molecule type" value="Genomic_DNA"/>
</dbReference>
<comment type="caution">
    <text evidence="2">The sequence shown here is derived from an EMBL/GenBank/DDBJ whole genome shotgun (WGS) entry which is preliminary data.</text>
</comment>
<dbReference type="AlphaFoldDB" id="A0A918WWN8"/>